<dbReference type="EMBL" id="CP042436">
    <property type="protein sequence ID" value="QEC65637.1"/>
    <property type="molecule type" value="Genomic_DNA"/>
</dbReference>
<dbReference type="NCBIfam" id="NF008712">
    <property type="entry name" value="PRK11715.1-1"/>
    <property type="match status" value="1"/>
</dbReference>
<gene>
    <name evidence="2" type="primary">creD</name>
    <name evidence="2" type="ORF">FRZ54_08870</name>
</gene>
<keyword evidence="1" id="KW-0812">Transmembrane</keyword>
<keyword evidence="3" id="KW-1185">Reference proteome</keyword>
<dbReference type="Pfam" id="PF06123">
    <property type="entry name" value="CreD"/>
    <property type="match status" value="1"/>
</dbReference>
<dbReference type="PANTHER" id="PTHR30092:SF0">
    <property type="entry name" value="INNER MEMBRANE PROTEIN CRED"/>
    <property type="match status" value="1"/>
</dbReference>
<dbReference type="OrthoDB" id="9791851at2"/>
<feature type="transmembrane region" description="Helical" evidence="1">
    <location>
        <begin position="421"/>
        <end position="438"/>
    </location>
</feature>
<protein>
    <submittedName>
        <fullName evidence="2">Cell envelope integrity protein CreD</fullName>
    </submittedName>
</protein>
<feature type="transmembrane region" description="Helical" evidence="1">
    <location>
        <begin position="369"/>
        <end position="390"/>
    </location>
</feature>
<sequence>MEQQPQPQGLLHWLRESVTVKLIFIGILVLVLLIPSAMINSLIQERAQRQDDTVKTVTDQYSGDQLIQGPVLVIPYREQQTQSDSKGQTTTTEVIKTLYVLPNELNYKGNISSEVLHRGIYAVPVYNGTINVSGNFTKADLASLSLKREQLIPEKASLLFSISDLKGLKTNPQVVVARQTLTAEPAAGDRLFANSLQVAVNLEGLLDNPVPFAFSLDIKGSQDLNFLHIGKTTDVELTGNWTSPSFGGRYLPDTRVVNDKGFSAKWRMLYYNRPFPQQWVQDTDLLTNDKRSADATFGVKFKLPVDDYQKTMRTSKYAVLIIMLTFVSLFLTEMIRKQKVHVFNYILIGAAMIIYYTLLLSFSEQVGYNIAYLIASAATIGLIATFLASLLKNGKAAVVFTFILTLFYSFIYVLIQLEDLSLLMGSIALFIIVAALMYSSRKINWDKP</sequence>
<dbReference type="PIRSF" id="PIRSF004548">
    <property type="entry name" value="CreD"/>
    <property type="match status" value="1"/>
</dbReference>
<proteinExistence type="predicted"/>
<accession>A0A5B8V2A3</accession>
<name>A0A5B8V2A3_9SPHI</name>
<dbReference type="Proteomes" id="UP000321479">
    <property type="component" value="Chromosome"/>
</dbReference>
<dbReference type="AlphaFoldDB" id="A0A5B8V2A3"/>
<feature type="transmembrane region" description="Helical" evidence="1">
    <location>
        <begin position="342"/>
        <end position="363"/>
    </location>
</feature>
<evidence type="ECO:0000313" key="2">
    <source>
        <dbReference type="EMBL" id="QEC65637.1"/>
    </source>
</evidence>
<feature type="transmembrane region" description="Helical" evidence="1">
    <location>
        <begin position="317"/>
        <end position="335"/>
    </location>
</feature>
<evidence type="ECO:0000256" key="1">
    <source>
        <dbReference type="SAM" id="Phobius"/>
    </source>
</evidence>
<reference evidence="2 3" key="1">
    <citation type="journal article" date="2017" name="Curr. Microbiol.">
        <title>Mucilaginibacter ginsenosidivorans sp. nov., Isolated from Soil of Ginseng Field.</title>
        <authorList>
            <person name="Kim M.M."/>
            <person name="Siddiqi M.Z."/>
            <person name="Im W.T."/>
        </authorList>
    </citation>
    <scope>NUCLEOTIDE SEQUENCE [LARGE SCALE GENOMIC DNA]</scope>
    <source>
        <strain evidence="2 3">Gsoil 3017</strain>
    </source>
</reference>
<dbReference type="GO" id="GO:0005886">
    <property type="term" value="C:plasma membrane"/>
    <property type="evidence" value="ECO:0007669"/>
    <property type="project" value="TreeGrafter"/>
</dbReference>
<evidence type="ECO:0000313" key="3">
    <source>
        <dbReference type="Proteomes" id="UP000321479"/>
    </source>
</evidence>
<keyword evidence="1" id="KW-0472">Membrane</keyword>
<dbReference type="PANTHER" id="PTHR30092">
    <property type="entry name" value="INNER MEMBRANE PROTEIN CRED"/>
    <property type="match status" value="1"/>
</dbReference>
<feature type="transmembrane region" description="Helical" evidence="1">
    <location>
        <begin position="20"/>
        <end position="43"/>
    </location>
</feature>
<keyword evidence="1" id="KW-1133">Transmembrane helix</keyword>
<organism evidence="2 3">
    <name type="scientific">Mucilaginibacter ginsenosidivorans</name>
    <dbReference type="NCBI Taxonomy" id="398053"/>
    <lineage>
        <taxon>Bacteria</taxon>
        <taxon>Pseudomonadati</taxon>
        <taxon>Bacteroidota</taxon>
        <taxon>Sphingobacteriia</taxon>
        <taxon>Sphingobacteriales</taxon>
        <taxon>Sphingobacteriaceae</taxon>
        <taxon>Mucilaginibacter</taxon>
    </lineage>
</organism>
<dbReference type="KEGG" id="mgin:FRZ54_08870"/>
<dbReference type="InterPro" id="IPR010364">
    <property type="entry name" value="Uncharacterised_IM_CreD"/>
</dbReference>
<feature type="transmembrane region" description="Helical" evidence="1">
    <location>
        <begin position="397"/>
        <end position="415"/>
    </location>
</feature>